<evidence type="ECO:0000313" key="4">
    <source>
        <dbReference type="Proteomes" id="UP000277671"/>
    </source>
</evidence>
<reference evidence="3 4" key="1">
    <citation type="submission" date="2018-10" db="EMBL/GenBank/DDBJ databases">
        <title>Sequencing the genomes of 1000 actinobacteria strains.</title>
        <authorList>
            <person name="Klenk H.-P."/>
        </authorList>
    </citation>
    <scope>NUCLEOTIDE SEQUENCE [LARGE SCALE GENOMIC DNA]</scope>
    <source>
        <strain evidence="3 4">DSM 45175</strain>
    </source>
</reference>
<dbReference type="GO" id="GO:0004106">
    <property type="term" value="F:chorismate mutase activity"/>
    <property type="evidence" value="ECO:0007669"/>
    <property type="project" value="InterPro"/>
</dbReference>
<keyword evidence="4" id="KW-1185">Reference proteome</keyword>
<dbReference type="NCBIfam" id="TIGR01808">
    <property type="entry name" value="CM_M_hiGC-arch"/>
    <property type="match status" value="1"/>
</dbReference>
<organism evidence="3 4">
    <name type="scientific">Micromonospora pisi</name>
    <dbReference type="NCBI Taxonomy" id="589240"/>
    <lineage>
        <taxon>Bacteria</taxon>
        <taxon>Bacillati</taxon>
        <taxon>Actinomycetota</taxon>
        <taxon>Actinomycetes</taxon>
        <taxon>Micromonosporales</taxon>
        <taxon>Micromonosporaceae</taxon>
        <taxon>Micromonospora</taxon>
    </lineage>
</organism>
<feature type="domain" description="Chorismate mutase" evidence="2">
    <location>
        <begin position="19"/>
        <end position="96"/>
    </location>
</feature>
<dbReference type="EMBL" id="RBKT01000001">
    <property type="protein sequence ID" value="RKR90376.1"/>
    <property type="molecule type" value="Genomic_DNA"/>
</dbReference>
<dbReference type="InterPro" id="IPR036263">
    <property type="entry name" value="Chorismate_II_sf"/>
</dbReference>
<dbReference type="RefSeq" id="WP_170208662.1">
    <property type="nucleotide sequence ID" value="NZ_RBKT01000001.1"/>
</dbReference>
<gene>
    <name evidence="3" type="ORF">BDK92_4748</name>
</gene>
<comment type="caution">
    <text evidence="3">The sequence shown here is derived from an EMBL/GenBank/DDBJ whole genome shotgun (WGS) entry which is preliminary data.</text>
</comment>
<dbReference type="GO" id="GO:0046417">
    <property type="term" value="P:chorismate metabolic process"/>
    <property type="evidence" value="ECO:0007669"/>
    <property type="project" value="InterPro"/>
</dbReference>
<sequence length="96" mass="10715">MLHHEVTTVLAGPPLGEPEPERSDVDILHDQLEQLDGELLSLVRRRTALAHRLRRARAESGATRFAHDRELSVVRRFQLLGPGGGELGVLLLRLAR</sequence>
<accession>A0A495JMZ0</accession>
<name>A0A495JMZ0_9ACTN</name>
<dbReference type="AlphaFoldDB" id="A0A495JMZ0"/>
<dbReference type="SMART" id="SM00830">
    <property type="entry name" value="CM_2"/>
    <property type="match status" value="1"/>
</dbReference>
<protein>
    <submittedName>
        <fullName evidence="3">Chorismate mutase</fullName>
    </submittedName>
</protein>
<dbReference type="InterPro" id="IPR010958">
    <property type="entry name" value="Chorismate_mutase_highGC-bac"/>
</dbReference>
<dbReference type="SUPFAM" id="SSF48600">
    <property type="entry name" value="Chorismate mutase II"/>
    <property type="match status" value="1"/>
</dbReference>
<feature type="region of interest" description="Disordered" evidence="1">
    <location>
        <begin position="1"/>
        <end position="22"/>
    </location>
</feature>
<dbReference type="Gene3D" id="1.20.59.10">
    <property type="entry name" value="Chorismate mutase"/>
    <property type="match status" value="1"/>
</dbReference>
<proteinExistence type="predicted"/>
<dbReference type="Proteomes" id="UP000277671">
    <property type="component" value="Unassembled WGS sequence"/>
</dbReference>
<evidence type="ECO:0000259" key="2">
    <source>
        <dbReference type="PROSITE" id="PS51168"/>
    </source>
</evidence>
<dbReference type="PROSITE" id="PS51168">
    <property type="entry name" value="CHORISMATE_MUT_2"/>
    <property type="match status" value="1"/>
</dbReference>
<dbReference type="InterPro" id="IPR036979">
    <property type="entry name" value="CM_dom_sf"/>
</dbReference>
<dbReference type="InterPro" id="IPR002701">
    <property type="entry name" value="CM_II_prokaryot"/>
</dbReference>
<evidence type="ECO:0000256" key="1">
    <source>
        <dbReference type="SAM" id="MobiDB-lite"/>
    </source>
</evidence>
<evidence type="ECO:0000313" key="3">
    <source>
        <dbReference type="EMBL" id="RKR90376.1"/>
    </source>
</evidence>